<evidence type="ECO:0008006" key="6">
    <source>
        <dbReference type="Google" id="ProtNLM"/>
    </source>
</evidence>
<keyword evidence="1" id="KW-0479">Metal-binding</keyword>
<dbReference type="Gene3D" id="1.10.1060.10">
    <property type="entry name" value="Alpha-helical ferredoxin"/>
    <property type="match status" value="1"/>
</dbReference>
<dbReference type="SUPFAM" id="SSF46548">
    <property type="entry name" value="alpha-helical ferredoxin"/>
    <property type="match status" value="1"/>
</dbReference>
<dbReference type="GO" id="GO:0051536">
    <property type="term" value="F:iron-sulfur cluster binding"/>
    <property type="evidence" value="ECO:0007669"/>
    <property type="project" value="UniProtKB-KW"/>
</dbReference>
<organism evidence="4 5">
    <name type="scientific">Loigolactobacillus bifermentans DSM 20003</name>
    <dbReference type="NCBI Taxonomy" id="1423726"/>
    <lineage>
        <taxon>Bacteria</taxon>
        <taxon>Bacillati</taxon>
        <taxon>Bacillota</taxon>
        <taxon>Bacilli</taxon>
        <taxon>Lactobacillales</taxon>
        <taxon>Lactobacillaceae</taxon>
        <taxon>Loigolactobacillus</taxon>
    </lineage>
</organism>
<evidence type="ECO:0000256" key="1">
    <source>
        <dbReference type="ARBA" id="ARBA00022723"/>
    </source>
</evidence>
<dbReference type="PROSITE" id="PS00198">
    <property type="entry name" value="4FE4S_FER_1"/>
    <property type="match status" value="1"/>
</dbReference>
<gene>
    <name evidence="4" type="ORF">FC07_GL002120</name>
</gene>
<evidence type="ECO:0000313" key="4">
    <source>
        <dbReference type="EMBL" id="KRK39943.1"/>
    </source>
</evidence>
<keyword evidence="3" id="KW-0411">Iron-sulfur</keyword>
<dbReference type="Proteomes" id="UP000051461">
    <property type="component" value="Unassembled WGS sequence"/>
</dbReference>
<evidence type="ECO:0000256" key="3">
    <source>
        <dbReference type="ARBA" id="ARBA00023014"/>
    </source>
</evidence>
<dbReference type="EMBL" id="AZDA01000030">
    <property type="protein sequence ID" value="KRK39943.1"/>
    <property type="molecule type" value="Genomic_DNA"/>
</dbReference>
<keyword evidence="5" id="KW-1185">Reference proteome</keyword>
<name>A0A0R1HAA3_9LACO</name>
<dbReference type="GO" id="GO:0046872">
    <property type="term" value="F:metal ion binding"/>
    <property type="evidence" value="ECO:0007669"/>
    <property type="project" value="UniProtKB-KW"/>
</dbReference>
<evidence type="ECO:0000313" key="5">
    <source>
        <dbReference type="Proteomes" id="UP000051461"/>
    </source>
</evidence>
<keyword evidence="2" id="KW-0408">Iron</keyword>
<sequence length="90" mass="10179">MQQQGQTPAQLFEDFVEKGDIAPLVPYSCQLCHQCTVVCPHHLELADAFLAIRQDMVQANHGHTPLKQMKGVELHQLLSRFALFCYTKKG</sequence>
<reference evidence="4 5" key="1">
    <citation type="journal article" date="2015" name="Genome Announc.">
        <title>Expanding the biotechnology potential of lactobacilli through comparative genomics of 213 strains and associated genera.</title>
        <authorList>
            <person name="Sun Z."/>
            <person name="Harris H.M."/>
            <person name="McCann A."/>
            <person name="Guo C."/>
            <person name="Argimon S."/>
            <person name="Zhang W."/>
            <person name="Yang X."/>
            <person name="Jeffery I.B."/>
            <person name="Cooney J.C."/>
            <person name="Kagawa T.F."/>
            <person name="Liu W."/>
            <person name="Song Y."/>
            <person name="Salvetti E."/>
            <person name="Wrobel A."/>
            <person name="Rasinkangas P."/>
            <person name="Parkhill J."/>
            <person name="Rea M.C."/>
            <person name="O'Sullivan O."/>
            <person name="Ritari J."/>
            <person name="Douillard F.P."/>
            <person name="Paul Ross R."/>
            <person name="Yang R."/>
            <person name="Briner A.E."/>
            <person name="Felis G.E."/>
            <person name="de Vos W.M."/>
            <person name="Barrangou R."/>
            <person name="Klaenhammer T.R."/>
            <person name="Caufield P.W."/>
            <person name="Cui Y."/>
            <person name="Zhang H."/>
            <person name="O'Toole P.W."/>
        </authorList>
    </citation>
    <scope>NUCLEOTIDE SEQUENCE [LARGE SCALE GENOMIC DNA]</scope>
    <source>
        <strain evidence="4 5">DSM 20003</strain>
    </source>
</reference>
<dbReference type="InterPro" id="IPR009051">
    <property type="entry name" value="Helical_ferredxn"/>
</dbReference>
<dbReference type="InterPro" id="IPR017900">
    <property type="entry name" value="4Fe4S_Fe_S_CS"/>
</dbReference>
<proteinExistence type="predicted"/>
<dbReference type="STRING" id="1423726.FC07_GL002120"/>
<evidence type="ECO:0000256" key="2">
    <source>
        <dbReference type="ARBA" id="ARBA00023004"/>
    </source>
</evidence>
<dbReference type="AlphaFoldDB" id="A0A0R1HAA3"/>
<protein>
    <recommendedName>
        <fullName evidence="6">4Fe-4S ferredoxin-type domain-containing protein</fullName>
    </recommendedName>
</protein>
<dbReference type="PATRIC" id="fig|1423726.3.peg.2197"/>
<accession>A0A0R1HAA3</accession>
<comment type="caution">
    <text evidence="4">The sequence shown here is derived from an EMBL/GenBank/DDBJ whole genome shotgun (WGS) entry which is preliminary data.</text>
</comment>